<name>A0ABU3VGZ5_9RHOB</name>
<comment type="caution">
    <text evidence="1">The sequence shown here is derived from an EMBL/GenBank/DDBJ whole genome shotgun (WGS) entry which is preliminary data.</text>
</comment>
<evidence type="ECO:0000313" key="2">
    <source>
        <dbReference type="Proteomes" id="UP001255416"/>
    </source>
</evidence>
<dbReference type="Proteomes" id="UP001255416">
    <property type="component" value="Unassembled WGS sequence"/>
</dbReference>
<organism evidence="1 2">
    <name type="scientific">Sedimentitalea todarodis</name>
    <dbReference type="NCBI Taxonomy" id="1631240"/>
    <lineage>
        <taxon>Bacteria</taxon>
        <taxon>Pseudomonadati</taxon>
        <taxon>Pseudomonadota</taxon>
        <taxon>Alphaproteobacteria</taxon>
        <taxon>Rhodobacterales</taxon>
        <taxon>Paracoccaceae</taxon>
        <taxon>Sedimentitalea</taxon>
    </lineage>
</organism>
<accession>A0ABU3VGZ5</accession>
<evidence type="ECO:0008006" key="3">
    <source>
        <dbReference type="Google" id="ProtNLM"/>
    </source>
</evidence>
<keyword evidence="2" id="KW-1185">Reference proteome</keyword>
<proteinExistence type="predicted"/>
<dbReference type="RefSeq" id="WP_316778824.1">
    <property type="nucleotide sequence ID" value="NZ_JASMWN010000014.1"/>
</dbReference>
<dbReference type="EMBL" id="JASMWN010000014">
    <property type="protein sequence ID" value="MDU9005441.1"/>
    <property type="molecule type" value="Genomic_DNA"/>
</dbReference>
<reference evidence="2" key="1">
    <citation type="submission" date="2023-05" db="EMBL/GenBank/DDBJ databases">
        <title>Sedimentitalea sp. nov. JM2-8.</title>
        <authorList>
            <person name="Huang J."/>
        </authorList>
    </citation>
    <scope>NUCLEOTIDE SEQUENCE [LARGE SCALE GENOMIC DNA]</scope>
    <source>
        <strain evidence="2">KHS03</strain>
    </source>
</reference>
<protein>
    <recommendedName>
        <fullName evidence="3">DUF2946 domain-containing protein</fullName>
    </recommendedName>
</protein>
<gene>
    <name evidence="1" type="ORF">QO231_16510</name>
</gene>
<sequence length="138" mass="14759">MTDRIWTGTKQCVRKPVSITQLLQLTLMVVSLCALILSTTSAVHAEMGHHEGTFAAEAADGHAIVEHDTTKLADCTSSEQDKTSTDGGLNCCSVMCSAVFLVETVVNTASDQQGDHFGLPLQALTSHETHGLLRPPRI</sequence>
<evidence type="ECO:0000313" key="1">
    <source>
        <dbReference type="EMBL" id="MDU9005441.1"/>
    </source>
</evidence>